<dbReference type="InterPro" id="IPR043519">
    <property type="entry name" value="NT_sf"/>
</dbReference>
<reference evidence="8" key="1">
    <citation type="submission" date="2021-01" db="UniProtKB">
        <authorList>
            <consortium name="EnsemblPlants"/>
        </authorList>
    </citation>
    <scope>IDENTIFICATION</scope>
</reference>
<dbReference type="InterPro" id="IPR052191">
    <property type="entry name" value="tRNA_ntf/polyA_polymerase_I"/>
</dbReference>
<dbReference type="InterPro" id="IPR032828">
    <property type="entry name" value="PolyA_RNA-bd"/>
</dbReference>
<evidence type="ECO:0000259" key="6">
    <source>
        <dbReference type="Pfam" id="PF01743"/>
    </source>
</evidence>
<keyword evidence="4" id="KW-0694">RNA-binding</keyword>
<dbReference type="PANTHER" id="PTHR43051">
    <property type="entry name" value="POLYNUCLEOTIDE ADENYLYLTRANSFERASE FAMILY PROTEIN"/>
    <property type="match status" value="1"/>
</dbReference>
<dbReference type="Pfam" id="PF01743">
    <property type="entry name" value="PolyA_pol"/>
    <property type="match status" value="1"/>
</dbReference>
<evidence type="ECO:0000256" key="1">
    <source>
        <dbReference type="ARBA" id="ARBA00007265"/>
    </source>
</evidence>
<dbReference type="InterPro" id="IPR002646">
    <property type="entry name" value="PolA_pol_head_dom"/>
</dbReference>
<feature type="region of interest" description="Disordered" evidence="5">
    <location>
        <begin position="928"/>
        <end position="1024"/>
    </location>
</feature>
<keyword evidence="9" id="KW-1185">Reference proteome</keyword>
<feature type="compositionally biased region" description="Polar residues" evidence="5">
    <location>
        <begin position="731"/>
        <end position="746"/>
    </location>
</feature>
<keyword evidence="2 4" id="KW-0808">Transferase</keyword>
<dbReference type="GO" id="GO:0000166">
    <property type="term" value="F:nucleotide binding"/>
    <property type="evidence" value="ECO:0007669"/>
    <property type="project" value="UniProtKB-KW"/>
</dbReference>
<organism evidence="8 9">
    <name type="scientific">Kalanchoe fedtschenkoi</name>
    <name type="common">Lavender scallops</name>
    <name type="synonym">South American air plant</name>
    <dbReference type="NCBI Taxonomy" id="63787"/>
    <lineage>
        <taxon>Eukaryota</taxon>
        <taxon>Viridiplantae</taxon>
        <taxon>Streptophyta</taxon>
        <taxon>Embryophyta</taxon>
        <taxon>Tracheophyta</taxon>
        <taxon>Spermatophyta</taxon>
        <taxon>Magnoliopsida</taxon>
        <taxon>eudicotyledons</taxon>
        <taxon>Gunneridae</taxon>
        <taxon>Pentapetalae</taxon>
        <taxon>Saxifragales</taxon>
        <taxon>Crassulaceae</taxon>
        <taxon>Kalanchoe</taxon>
    </lineage>
</organism>
<feature type="compositionally biased region" description="Basic and acidic residues" evidence="5">
    <location>
        <begin position="1061"/>
        <end position="1085"/>
    </location>
</feature>
<dbReference type="Gramene" id="Kaladp0008s0101.1.v1.1">
    <property type="protein sequence ID" value="Kaladp0008s0101.1.v1.1"/>
    <property type="gene ID" value="Kaladp0008s0101.v1.1"/>
</dbReference>
<dbReference type="Gene3D" id="3.30.460.10">
    <property type="entry name" value="Beta Polymerase, domain 2"/>
    <property type="match status" value="1"/>
</dbReference>
<dbReference type="EnsemblPlants" id="Kaladp0008s0101.1.v1.1">
    <property type="protein sequence ID" value="Kaladp0008s0101.1.v1.1"/>
    <property type="gene ID" value="Kaladp0008s0101.v1.1"/>
</dbReference>
<name>A0A7N0RBH8_KALFE</name>
<evidence type="ECO:0000256" key="3">
    <source>
        <dbReference type="ARBA" id="ARBA00022741"/>
    </source>
</evidence>
<sequence>MASSSKLPNGLITRRLFSVAKHERAGDATAARNLKIALDFASDRVDVSKWRKVNSTAYGIDRSIIPLPSRIVLKVLRDKGHQCFLVGGCVRDLLLKRVPKDFDVITTANLKQIKNHFHRSHIVGRRFPVCVVHIRGHDIEVSSFDTVASMGFAERENSVPRLMPKSCSKTDMLLWRNSMHRDFTINSLFFDPYYSRIYDYSGGMTDLKSLQLRTLVPAHLSFQEDCARILRGVRIAARLSLSVSHETAAAIYHLSSSVFTLSKSRIMMELNYMLSYGAAQPSLSLLERFDLLKVFFPFHAAILDQQTSEGCSLSSTMLMKLFSNLDNMVACGRPGHCSLWISLLAFHQALNTKPQKPLVIWAFSSLLCFKKWSKSVEFARECAQRQLFSAPEISKSLEYMDDVELANKVLELASLVATSIDTLTRENALIESFSRFRRPPTSAMIFISEKCGRDTAKLFSMFDADIKSYTTGRKRVDIDYESLRKGEVLETRYVLGQVIMDTMSGKVNEVCSAHSQEITYEQATCKEEVVDDDLHIWPSVNSAEKAANETKKFSEKPFDKLEEVAMKHCNISEPDLDVDFLEELGPPKFQEKTEELLIRTCLKDKIREQKVSEIVCHETERLSKQNACNSFRKIGAEKIVNQKMFKANQVMETLNLQTEIKFSYDDLKKDTQPISETFQWRQETLGQEKRRSIKETNNRKPLSSLFKTKTMEHDSSRKVAETADDNLHQQLYDQDQLATNEPTTSENFRKDMDDNSLEAFKRVRCPSTDKEPLKVGRTCQTKTTGKQNLSGKLQHETESLLLGGNHYEAVRKQKVTVILSQVIKEKAHAGKNCAFEVHTNEVMETSNSFHQPASSHVPEQNIVTKKRKIVKTKSESQEKTKTGLVINSETSELNVDADIQEAIGDTRCQNSEEVAKERKTDQIKATVKQNLSENLEPGPRCRKGRRGKQTSENMVNSSDNKEEACGNIKESKEATECNIDRPPVDQIQQRKPSIKKRESSKTLYEPKNEMKIEAEVKKSEDSEQNADILEALQKSNEDLMRAAETGVTKTASKQKKRRKDSQKQESLGKLREEINETCHNEKTDADTAENGKLAETVSDSLGLPLSDQVQDKITIADKKKKSRKILSKTKDEMNAQPASSNTAMQPPP</sequence>
<protein>
    <submittedName>
        <fullName evidence="8">Uncharacterized protein</fullName>
    </submittedName>
</protein>
<evidence type="ECO:0000313" key="9">
    <source>
        <dbReference type="Proteomes" id="UP000594263"/>
    </source>
</evidence>
<feature type="region of interest" description="Disordered" evidence="5">
    <location>
        <begin position="683"/>
        <end position="703"/>
    </location>
</feature>
<evidence type="ECO:0000313" key="8">
    <source>
        <dbReference type="EnsemblPlants" id="Kaladp0008s0101.1.v1.1"/>
    </source>
</evidence>
<feature type="compositionally biased region" description="Basic and acidic residues" evidence="5">
    <location>
        <begin position="995"/>
        <end position="1021"/>
    </location>
</feature>
<feature type="compositionally biased region" description="Polar residues" evidence="5">
    <location>
        <begin position="1136"/>
        <end position="1148"/>
    </location>
</feature>
<dbReference type="CDD" id="cd05398">
    <property type="entry name" value="NT_ClassII-CCAase"/>
    <property type="match status" value="1"/>
</dbReference>
<evidence type="ECO:0000256" key="2">
    <source>
        <dbReference type="ARBA" id="ARBA00022679"/>
    </source>
</evidence>
<dbReference type="AlphaFoldDB" id="A0A7N0RBH8"/>
<dbReference type="GO" id="GO:0001680">
    <property type="term" value="P:tRNA 3'-terminal CCA addition"/>
    <property type="evidence" value="ECO:0007669"/>
    <property type="project" value="UniProtKB-ARBA"/>
</dbReference>
<keyword evidence="3" id="KW-0547">Nucleotide-binding</keyword>
<dbReference type="SUPFAM" id="SSF81301">
    <property type="entry name" value="Nucleotidyltransferase"/>
    <property type="match status" value="1"/>
</dbReference>
<feature type="region of interest" description="Disordered" evidence="5">
    <location>
        <begin position="1044"/>
        <end position="1148"/>
    </location>
</feature>
<dbReference type="SUPFAM" id="SSF81891">
    <property type="entry name" value="Poly A polymerase C-terminal region-like"/>
    <property type="match status" value="1"/>
</dbReference>
<comment type="similarity">
    <text evidence="1 4">Belongs to the tRNA nucleotidyltransferase/poly(A) polymerase family.</text>
</comment>
<feature type="compositionally biased region" description="Basic and acidic residues" evidence="5">
    <location>
        <begin position="959"/>
        <end position="983"/>
    </location>
</feature>
<proteinExistence type="inferred from homology"/>
<feature type="domain" description="Poly A polymerase head" evidence="6">
    <location>
        <begin position="83"/>
        <end position="213"/>
    </location>
</feature>
<dbReference type="Pfam" id="PF12627">
    <property type="entry name" value="PolyA_pol_RNAbd"/>
    <property type="match status" value="1"/>
</dbReference>
<dbReference type="Proteomes" id="UP000594263">
    <property type="component" value="Unplaced"/>
</dbReference>
<evidence type="ECO:0000259" key="7">
    <source>
        <dbReference type="Pfam" id="PF12627"/>
    </source>
</evidence>
<feature type="domain" description="tRNA nucleotidyltransferase/poly(A) polymerase RNA and SrmB- binding" evidence="7">
    <location>
        <begin position="242"/>
        <end position="301"/>
    </location>
</feature>
<dbReference type="GO" id="GO:0003723">
    <property type="term" value="F:RNA binding"/>
    <property type="evidence" value="ECO:0007669"/>
    <property type="project" value="UniProtKB-KW"/>
</dbReference>
<accession>A0A7N0RBH8</accession>
<dbReference type="Gene3D" id="1.10.3090.10">
    <property type="entry name" value="cca-adding enzyme, domain 2"/>
    <property type="match status" value="1"/>
</dbReference>
<evidence type="ECO:0000256" key="5">
    <source>
        <dbReference type="SAM" id="MobiDB-lite"/>
    </source>
</evidence>
<dbReference type="GO" id="GO:0016779">
    <property type="term" value="F:nucleotidyltransferase activity"/>
    <property type="evidence" value="ECO:0007669"/>
    <property type="project" value="InterPro"/>
</dbReference>
<feature type="region of interest" description="Disordered" evidence="5">
    <location>
        <begin position="731"/>
        <end position="753"/>
    </location>
</feature>
<evidence type="ECO:0000256" key="4">
    <source>
        <dbReference type="RuleBase" id="RU003953"/>
    </source>
</evidence>
<dbReference type="PANTHER" id="PTHR43051:SF1">
    <property type="entry name" value="POLYNUCLEOTIDE ADENYLYLTRANSFERASE FAMILY PROTEIN"/>
    <property type="match status" value="1"/>
</dbReference>
<feature type="compositionally biased region" description="Basic residues" evidence="5">
    <location>
        <begin position="1118"/>
        <end position="1127"/>
    </location>
</feature>
<feature type="compositionally biased region" description="Basic and acidic residues" evidence="5">
    <location>
        <begin position="686"/>
        <end position="698"/>
    </location>
</feature>